<dbReference type="InterPro" id="IPR008253">
    <property type="entry name" value="Marvel"/>
</dbReference>
<keyword evidence="2 5" id="KW-0812">Transmembrane</keyword>
<dbReference type="PROSITE" id="PS51225">
    <property type="entry name" value="MARVEL"/>
    <property type="match status" value="1"/>
</dbReference>
<organism evidence="9 10">
    <name type="scientific">Megalops atlanticus</name>
    <name type="common">Tarpon</name>
    <name type="synonym">Clupea gigantea</name>
    <dbReference type="NCBI Taxonomy" id="7932"/>
    <lineage>
        <taxon>Eukaryota</taxon>
        <taxon>Metazoa</taxon>
        <taxon>Chordata</taxon>
        <taxon>Craniata</taxon>
        <taxon>Vertebrata</taxon>
        <taxon>Euteleostomi</taxon>
        <taxon>Actinopterygii</taxon>
        <taxon>Neopterygii</taxon>
        <taxon>Teleostei</taxon>
        <taxon>Elopiformes</taxon>
        <taxon>Megalopidae</taxon>
        <taxon>Megalops</taxon>
    </lineage>
</organism>
<proteinExistence type="predicted"/>
<sequence length="169" mass="18386">MGDIESPESTPPHQVDISSFLPSKDFATSRKGILLISEVALSFITFVCFVASVAAAFVTAPLIEFLLAVFMLIVYSNKFSQQLNGCHWPLMDFLRCLTASIIFFVISIISMTRYGDGASKAGGVFGFIATLSFAFDCYITFNELTNSRKQGGGSTEEQPAGNDSDFESE</sequence>
<evidence type="ECO:0000256" key="7">
    <source>
        <dbReference type="SAM" id="Phobius"/>
    </source>
</evidence>
<evidence type="ECO:0000256" key="5">
    <source>
        <dbReference type="PROSITE-ProRule" id="PRU00581"/>
    </source>
</evidence>
<dbReference type="InterPro" id="IPR050578">
    <property type="entry name" value="MARVEL-CKLF_proteins"/>
</dbReference>
<feature type="transmembrane region" description="Helical" evidence="7">
    <location>
        <begin position="121"/>
        <end position="141"/>
    </location>
</feature>
<gene>
    <name evidence="9" type="ORF">MATL_G00097480</name>
</gene>
<dbReference type="EMBL" id="JAFDVH010000007">
    <property type="protein sequence ID" value="KAG7473590.1"/>
    <property type="molecule type" value="Genomic_DNA"/>
</dbReference>
<evidence type="ECO:0000256" key="4">
    <source>
        <dbReference type="ARBA" id="ARBA00023136"/>
    </source>
</evidence>
<keyword evidence="4 5" id="KW-0472">Membrane</keyword>
<accession>A0A9D3Q4I1</accession>
<dbReference type="PANTHER" id="PTHR22776:SF3">
    <property type="entry name" value="CKLF-LIKE MARVEL TRANSMEMBRANE DOMAIN-CONTAINING PROTEIN 3"/>
    <property type="match status" value="1"/>
</dbReference>
<dbReference type="GO" id="GO:0016020">
    <property type="term" value="C:membrane"/>
    <property type="evidence" value="ECO:0007669"/>
    <property type="project" value="UniProtKB-SubCell"/>
</dbReference>
<dbReference type="OrthoDB" id="9943862at2759"/>
<feature type="transmembrane region" description="Helical" evidence="7">
    <location>
        <begin position="96"/>
        <end position="115"/>
    </location>
</feature>
<reference evidence="9" key="1">
    <citation type="submission" date="2021-01" db="EMBL/GenBank/DDBJ databases">
        <authorList>
            <person name="Zahm M."/>
            <person name="Roques C."/>
            <person name="Cabau C."/>
            <person name="Klopp C."/>
            <person name="Donnadieu C."/>
            <person name="Jouanno E."/>
            <person name="Lampietro C."/>
            <person name="Louis A."/>
            <person name="Herpin A."/>
            <person name="Echchiki A."/>
            <person name="Berthelot C."/>
            <person name="Parey E."/>
            <person name="Roest-Crollius H."/>
            <person name="Braasch I."/>
            <person name="Postlethwait J."/>
            <person name="Bobe J."/>
            <person name="Montfort J."/>
            <person name="Bouchez O."/>
            <person name="Begum T."/>
            <person name="Mejri S."/>
            <person name="Adams A."/>
            <person name="Chen W.-J."/>
            <person name="Guiguen Y."/>
        </authorList>
    </citation>
    <scope>NUCLEOTIDE SEQUENCE</scope>
    <source>
        <strain evidence="9">YG-15Mar2019-1</strain>
        <tissue evidence="9">Brain</tissue>
    </source>
</reference>
<evidence type="ECO:0000256" key="3">
    <source>
        <dbReference type="ARBA" id="ARBA00022989"/>
    </source>
</evidence>
<name>A0A9D3Q4I1_MEGAT</name>
<dbReference type="AlphaFoldDB" id="A0A9D3Q4I1"/>
<evidence type="ECO:0000256" key="1">
    <source>
        <dbReference type="ARBA" id="ARBA00004141"/>
    </source>
</evidence>
<evidence type="ECO:0000256" key="2">
    <source>
        <dbReference type="ARBA" id="ARBA00022692"/>
    </source>
</evidence>
<comment type="subcellular location">
    <subcellularLocation>
        <location evidence="1">Membrane</location>
        <topology evidence="1">Multi-pass membrane protein</topology>
    </subcellularLocation>
</comment>
<keyword evidence="3 7" id="KW-1133">Transmembrane helix</keyword>
<feature type="domain" description="MARVEL" evidence="8">
    <location>
        <begin position="26"/>
        <end position="145"/>
    </location>
</feature>
<protein>
    <recommendedName>
        <fullName evidence="8">MARVEL domain-containing protein</fullName>
    </recommendedName>
</protein>
<evidence type="ECO:0000313" key="9">
    <source>
        <dbReference type="EMBL" id="KAG7473590.1"/>
    </source>
</evidence>
<evidence type="ECO:0000313" key="10">
    <source>
        <dbReference type="Proteomes" id="UP001046870"/>
    </source>
</evidence>
<evidence type="ECO:0000256" key="6">
    <source>
        <dbReference type="SAM" id="MobiDB-lite"/>
    </source>
</evidence>
<evidence type="ECO:0000259" key="8">
    <source>
        <dbReference type="PROSITE" id="PS51225"/>
    </source>
</evidence>
<dbReference type="PANTHER" id="PTHR22776">
    <property type="entry name" value="MARVEL-CONTAINING POTENTIAL LIPID RAFT-ASSOCIATED PROTEIN"/>
    <property type="match status" value="1"/>
</dbReference>
<dbReference type="Proteomes" id="UP001046870">
    <property type="component" value="Chromosome 7"/>
</dbReference>
<feature type="transmembrane region" description="Helical" evidence="7">
    <location>
        <begin position="58"/>
        <end position="75"/>
    </location>
</feature>
<keyword evidence="10" id="KW-1185">Reference proteome</keyword>
<feature type="transmembrane region" description="Helical" evidence="7">
    <location>
        <begin position="33"/>
        <end position="52"/>
    </location>
</feature>
<feature type="region of interest" description="Disordered" evidence="6">
    <location>
        <begin position="148"/>
        <end position="169"/>
    </location>
</feature>
<comment type="caution">
    <text evidence="9">The sequence shown here is derived from an EMBL/GenBank/DDBJ whole genome shotgun (WGS) entry which is preliminary data.</text>
</comment>